<dbReference type="EMBL" id="CAJPDQ010000043">
    <property type="protein sequence ID" value="CAF9932322.1"/>
    <property type="molecule type" value="Genomic_DNA"/>
</dbReference>
<dbReference type="InterPro" id="IPR036770">
    <property type="entry name" value="Ankyrin_rpt-contain_sf"/>
</dbReference>
<gene>
    <name evidence="4" type="ORF">GOMPHAMPRED_006551</name>
</gene>
<evidence type="ECO:0000256" key="2">
    <source>
        <dbReference type="PROSITE-ProRule" id="PRU00023"/>
    </source>
</evidence>
<dbReference type="InterPro" id="IPR002110">
    <property type="entry name" value="Ankyrin_rpt"/>
</dbReference>
<evidence type="ECO:0000313" key="5">
    <source>
        <dbReference type="Proteomes" id="UP000664169"/>
    </source>
</evidence>
<dbReference type="PROSITE" id="PS50088">
    <property type="entry name" value="ANK_REPEAT"/>
    <property type="match status" value="4"/>
</dbReference>
<protein>
    <recommendedName>
        <fullName evidence="3">NACHT domain-containing protein</fullName>
    </recommendedName>
</protein>
<dbReference type="SUPFAM" id="SSF53167">
    <property type="entry name" value="Purine and uridine phosphorylases"/>
    <property type="match status" value="1"/>
</dbReference>
<keyword evidence="1" id="KW-0677">Repeat</keyword>
<evidence type="ECO:0000259" key="3">
    <source>
        <dbReference type="PROSITE" id="PS50837"/>
    </source>
</evidence>
<comment type="caution">
    <text evidence="4">The sequence shown here is derived from an EMBL/GenBank/DDBJ whole genome shotgun (WGS) entry which is preliminary data.</text>
</comment>
<dbReference type="SMART" id="SM00248">
    <property type="entry name" value="ANK"/>
    <property type="match status" value="4"/>
</dbReference>
<dbReference type="GO" id="GO:0003824">
    <property type="term" value="F:catalytic activity"/>
    <property type="evidence" value="ECO:0007669"/>
    <property type="project" value="InterPro"/>
</dbReference>
<dbReference type="InterPro" id="IPR035994">
    <property type="entry name" value="Nucleoside_phosphorylase_sf"/>
</dbReference>
<proteinExistence type="predicted"/>
<dbReference type="Proteomes" id="UP000664169">
    <property type="component" value="Unassembled WGS sequence"/>
</dbReference>
<dbReference type="InterPro" id="IPR053137">
    <property type="entry name" value="NLR-like"/>
</dbReference>
<organism evidence="4 5">
    <name type="scientific">Gomphillus americanus</name>
    <dbReference type="NCBI Taxonomy" id="1940652"/>
    <lineage>
        <taxon>Eukaryota</taxon>
        <taxon>Fungi</taxon>
        <taxon>Dikarya</taxon>
        <taxon>Ascomycota</taxon>
        <taxon>Pezizomycotina</taxon>
        <taxon>Lecanoromycetes</taxon>
        <taxon>OSLEUM clade</taxon>
        <taxon>Ostropomycetidae</taxon>
        <taxon>Ostropales</taxon>
        <taxon>Graphidaceae</taxon>
        <taxon>Gomphilloideae</taxon>
        <taxon>Gomphillus</taxon>
    </lineage>
</organism>
<dbReference type="PROSITE" id="PS50837">
    <property type="entry name" value="NACHT"/>
    <property type="match status" value="1"/>
</dbReference>
<keyword evidence="5" id="KW-1185">Reference proteome</keyword>
<dbReference type="AlphaFoldDB" id="A0A8H3FWG8"/>
<dbReference type="Pfam" id="PF24883">
    <property type="entry name" value="NPHP3_N"/>
    <property type="match status" value="1"/>
</dbReference>
<feature type="repeat" description="ANK" evidence="2">
    <location>
        <begin position="917"/>
        <end position="949"/>
    </location>
</feature>
<dbReference type="PROSITE" id="PS50297">
    <property type="entry name" value="ANK_REP_REGION"/>
    <property type="match status" value="4"/>
</dbReference>
<feature type="non-terminal residue" evidence="4">
    <location>
        <position position="1013"/>
    </location>
</feature>
<name>A0A8H3FWG8_9LECA</name>
<accession>A0A8H3FWG8</accession>
<evidence type="ECO:0000256" key="1">
    <source>
        <dbReference type="ARBA" id="ARBA00022737"/>
    </source>
</evidence>
<dbReference type="GO" id="GO:0009116">
    <property type="term" value="P:nucleoside metabolic process"/>
    <property type="evidence" value="ECO:0007669"/>
    <property type="project" value="InterPro"/>
</dbReference>
<dbReference type="Gene3D" id="3.40.50.300">
    <property type="entry name" value="P-loop containing nucleotide triphosphate hydrolases"/>
    <property type="match status" value="1"/>
</dbReference>
<keyword evidence="2" id="KW-0040">ANK repeat</keyword>
<evidence type="ECO:0000313" key="4">
    <source>
        <dbReference type="EMBL" id="CAF9932322.1"/>
    </source>
</evidence>
<dbReference type="PANTHER" id="PTHR46082">
    <property type="entry name" value="ATP/GTP-BINDING PROTEIN-RELATED"/>
    <property type="match status" value="1"/>
</dbReference>
<dbReference type="Pfam" id="PF12796">
    <property type="entry name" value="Ank_2"/>
    <property type="match status" value="2"/>
</dbReference>
<feature type="repeat" description="ANK" evidence="2">
    <location>
        <begin position="950"/>
        <end position="982"/>
    </location>
</feature>
<dbReference type="Gene3D" id="1.25.40.20">
    <property type="entry name" value="Ankyrin repeat-containing domain"/>
    <property type="match status" value="1"/>
</dbReference>
<dbReference type="Gene3D" id="3.40.50.1580">
    <property type="entry name" value="Nucleoside phosphorylase domain"/>
    <property type="match status" value="1"/>
</dbReference>
<feature type="repeat" description="ANK" evidence="2">
    <location>
        <begin position="983"/>
        <end position="1013"/>
    </location>
</feature>
<dbReference type="SUPFAM" id="SSF52540">
    <property type="entry name" value="P-loop containing nucleoside triphosphate hydrolases"/>
    <property type="match status" value="1"/>
</dbReference>
<feature type="domain" description="NACHT" evidence="3">
    <location>
        <begin position="408"/>
        <end position="559"/>
    </location>
</feature>
<dbReference type="InterPro" id="IPR056884">
    <property type="entry name" value="NPHP3-like_N"/>
</dbReference>
<dbReference type="InterPro" id="IPR027417">
    <property type="entry name" value="P-loop_NTPase"/>
</dbReference>
<dbReference type="PANTHER" id="PTHR46082:SF11">
    <property type="entry name" value="AAA+ ATPASE DOMAIN-CONTAINING PROTEIN-RELATED"/>
    <property type="match status" value="1"/>
</dbReference>
<dbReference type="OrthoDB" id="1577640at2759"/>
<feature type="repeat" description="ANK" evidence="2">
    <location>
        <begin position="884"/>
        <end position="916"/>
    </location>
</feature>
<dbReference type="InterPro" id="IPR007111">
    <property type="entry name" value="NACHT_NTPase"/>
</dbReference>
<reference evidence="4" key="1">
    <citation type="submission" date="2021-03" db="EMBL/GenBank/DDBJ databases">
        <authorList>
            <person name="Tagirdzhanova G."/>
        </authorList>
    </citation>
    <scope>NUCLEOTIDE SEQUENCE</scope>
</reference>
<dbReference type="SUPFAM" id="SSF48403">
    <property type="entry name" value="Ankyrin repeat"/>
    <property type="match status" value="1"/>
</dbReference>
<sequence>MFNNSHYTVGWVCALRTELVAATQYLDEKHDSSDYEAAPNDNNIYVFGNIGKHNIVIATLPRGEYGISSASMVARDMVRSFTNVRICFMVGIGGGAPLMEPDEQPKRDIRLGDVVVSIPSNARGGVIQYDYGKTIQDQDFKLTGHLNSPPQFILTAVGVLGAEFEAEENGLDKDVRICLDKNKKIQKKYQRPDQTTDRLYRSSYIHKNDNENCSKSCNEAEQVTWRDPRNEDEDSVAIHEGLIASANQLMKDAFMRDRLARNSGVLCFEMEAAGLMNQFPILVVRGICDYSDTHKNKEWQGYAAMTAAAYAKRLLLKLPPAKVAVEARLSELREIKDQLQQFGSSLDTMQSDLLEHTERSLRTEVERWLAAPNAETNFRSTRDQREPGTGQWLVDSETYLQWKLGIIRHLWFHGKAGCGKSVISASIVEDVRRYCSDSAGTGCAIFYFTFSDSSKQSYIDCLRSIVHQLSGCPSVSSSLEQLFKTSKARQEGGLIVDESLQNILVDRIRFHERFFLILDGLDESPEMDSKNTRQREKLLEWLGILSVKLPMLQILATSRRLPDIEAALAGMKFHPESMITGCVNVDISKYVVNQLNKDRRLRELDANMKEKIQDAFMMKADGMFRWATCQMNDLKNLPSTRPVHLKEALKNLPTSLDETYSRMIKNIPAMVHNDALTLLRWLTYSHRPLTLLELSEARIISLDTAEGDVAFHDRGRTGDVLEILSGLILIVEVKEETTARRKRKIDDVIETTLAHDKPSHRSVRLAHFSVQEYLESSRESIDRPRSFHFQAKREHQFLSNCCVLYLIHYANTKSITKTSRDLERFPLLEYAAKSWYIHCQDSDNVDREVQFLQSDTFSDSLLIYNPDRSWEEPFEAGVNGSKARSASSLYYAALTGLSGVVRRLMEAGADVNAECGYYGNALQAAAWKGHDSTVKMLIEAGADVNAQGGYYGNALQAAAWRGHDSTVKMLIEAGADVNAKGEYYSNALQAAAGGGHDSIVKMLIEAGADVNAK</sequence>